<dbReference type="AlphaFoldDB" id="A0A6J4NRJ3"/>
<evidence type="ECO:0000256" key="1">
    <source>
        <dbReference type="SAM" id="Phobius"/>
    </source>
</evidence>
<dbReference type="SUPFAM" id="SSF53474">
    <property type="entry name" value="alpha/beta-Hydrolases"/>
    <property type="match status" value="1"/>
</dbReference>
<evidence type="ECO:0000313" key="3">
    <source>
        <dbReference type="EMBL" id="CAA9394968.1"/>
    </source>
</evidence>
<keyword evidence="1" id="KW-0472">Membrane</keyword>
<organism evidence="3">
    <name type="scientific">uncultured Rubrobacteraceae bacterium</name>
    <dbReference type="NCBI Taxonomy" id="349277"/>
    <lineage>
        <taxon>Bacteria</taxon>
        <taxon>Bacillati</taxon>
        <taxon>Actinomycetota</taxon>
        <taxon>Rubrobacteria</taxon>
        <taxon>Rubrobacterales</taxon>
        <taxon>Rubrobacteraceae</taxon>
        <taxon>environmental samples</taxon>
    </lineage>
</organism>
<dbReference type="GO" id="GO:0016020">
    <property type="term" value="C:membrane"/>
    <property type="evidence" value="ECO:0007669"/>
    <property type="project" value="TreeGrafter"/>
</dbReference>
<dbReference type="GO" id="GO:0047372">
    <property type="term" value="F:monoacylglycerol lipase activity"/>
    <property type="evidence" value="ECO:0007669"/>
    <property type="project" value="TreeGrafter"/>
</dbReference>
<name>A0A6J4NRJ3_9ACTN</name>
<sequence>MVEGRRNHGEGRRAARWARVGVVSLLGGVVLLLALGIVYQAVAAGIDGRRHPPPGETVDVGGYRLHLNVSGEGGGGAPTVLLDAGSQSASFQWGWVQPEVAKYARVVSYDRPGNGWSEAPLRPLEAGEFAGDLHEALEEVGVDGPYVVVGHSMGSLTARSFAEAYPDEVAGAVLVDPRNLSLHEDFPEDFPEATVPSEPPLVVRLQSVAARLGVVRLLDPLGYYAAQLPDRQGDEGRAYVASDKLYQGQWADIRLAEDAAQMLRDGEHLGDGPVVVLSAGEPDAMNFPPADRRAFTQMHQEMAGDLSSRGEHRVIRGADHLSIVTDREHAEKVADAVRDVVEKIGTR</sequence>
<dbReference type="EMBL" id="CADCUV010000038">
    <property type="protein sequence ID" value="CAA9394968.1"/>
    <property type="molecule type" value="Genomic_DNA"/>
</dbReference>
<dbReference type="InterPro" id="IPR050266">
    <property type="entry name" value="AB_hydrolase_sf"/>
</dbReference>
<dbReference type="GO" id="GO:0046464">
    <property type="term" value="P:acylglycerol catabolic process"/>
    <property type="evidence" value="ECO:0007669"/>
    <property type="project" value="TreeGrafter"/>
</dbReference>
<dbReference type="PRINTS" id="PR00111">
    <property type="entry name" value="ABHYDROLASE"/>
</dbReference>
<keyword evidence="1" id="KW-1133">Transmembrane helix</keyword>
<dbReference type="PANTHER" id="PTHR43798:SF33">
    <property type="entry name" value="HYDROLASE, PUTATIVE (AFU_ORTHOLOGUE AFUA_2G14860)-RELATED"/>
    <property type="match status" value="1"/>
</dbReference>
<evidence type="ECO:0000259" key="2">
    <source>
        <dbReference type="Pfam" id="PF00561"/>
    </source>
</evidence>
<dbReference type="PANTHER" id="PTHR43798">
    <property type="entry name" value="MONOACYLGLYCEROL LIPASE"/>
    <property type="match status" value="1"/>
</dbReference>
<dbReference type="Gene3D" id="3.40.50.1820">
    <property type="entry name" value="alpha/beta hydrolase"/>
    <property type="match status" value="1"/>
</dbReference>
<accession>A0A6J4NRJ3</accession>
<keyword evidence="1" id="KW-0812">Transmembrane</keyword>
<feature type="transmembrane region" description="Helical" evidence="1">
    <location>
        <begin position="20"/>
        <end position="42"/>
    </location>
</feature>
<dbReference type="Pfam" id="PF00561">
    <property type="entry name" value="Abhydrolase_1"/>
    <property type="match status" value="1"/>
</dbReference>
<feature type="domain" description="AB hydrolase-1" evidence="2">
    <location>
        <begin position="81"/>
        <end position="187"/>
    </location>
</feature>
<gene>
    <name evidence="3" type="ORF">AVDCRST_MAG22-781</name>
</gene>
<proteinExistence type="predicted"/>
<protein>
    <recommendedName>
        <fullName evidence="2">AB hydrolase-1 domain-containing protein</fullName>
    </recommendedName>
</protein>
<reference evidence="3" key="1">
    <citation type="submission" date="2020-02" db="EMBL/GenBank/DDBJ databases">
        <authorList>
            <person name="Meier V. D."/>
        </authorList>
    </citation>
    <scope>NUCLEOTIDE SEQUENCE</scope>
    <source>
        <strain evidence="3">AVDCRST_MAG22</strain>
    </source>
</reference>
<dbReference type="InterPro" id="IPR000073">
    <property type="entry name" value="AB_hydrolase_1"/>
</dbReference>
<dbReference type="InterPro" id="IPR029058">
    <property type="entry name" value="AB_hydrolase_fold"/>
</dbReference>